<reference evidence="2 3" key="1">
    <citation type="submission" date="2021-08" db="EMBL/GenBank/DDBJ databases">
        <title>Draft genome sequence of Spirulina subsalsa with high tolerance to salinity and hype-accumulation of phycocyanin.</title>
        <authorList>
            <person name="Pei H."/>
            <person name="Jiang L."/>
        </authorList>
    </citation>
    <scope>NUCLEOTIDE SEQUENCE [LARGE SCALE GENOMIC DNA]</scope>
    <source>
        <strain evidence="2 3">FACHB-351</strain>
    </source>
</reference>
<feature type="coiled-coil region" evidence="1">
    <location>
        <begin position="49"/>
        <end position="76"/>
    </location>
</feature>
<keyword evidence="3" id="KW-1185">Reference proteome</keyword>
<comment type="caution">
    <text evidence="2">The sequence shown here is derived from an EMBL/GenBank/DDBJ whole genome shotgun (WGS) entry which is preliminary data.</text>
</comment>
<evidence type="ECO:0000256" key="1">
    <source>
        <dbReference type="SAM" id="Coils"/>
    </source>
</evidence>
<protein>
    <submittedName>
        <fullName evidence="2">Uncharacterized protein</fullName>
    </submittedName>
</protein>
<organism evidence="2 3">
    <name type="scientific">Spirulina subsalsa FACHB-351</name>
    <dbReference type="NCBI Taxonomy" id="234711"/>
    <lineage>
        <taxon>Bacteria</taxon>
        <taxon>Bacillati</taxon>
        <taxon>Cyanobacteriota</taxon>
        <taxon>Cyanophyceae</taxon>
        <taxon>Spirulinales</taxon>
        <taxon>Spirulinaceae</taxon>
        <taxon>Spirulina</taxon>
    </lineage>
</organism>
<sequence length="84" mass="9784">MKQSTEIYCSQMPLAVYREVAAHLRQVVGVSVTLTPQEEGKFNYQQSQIASLCLEYEEQEEQVQQVQNILDYYARKHGAWQEKS</sequence>
<name>A0ABT3L4D5_9CYAN</name>
<dbReference type="EMBL" id="JAIHOM010000024">
    <property type="protein sequence ID" value="MCW6035964.1"/>
    <property type="molecule type" value="Genomic_DNA"/>
</dbReference>
<evidence type="ECO:0000313" key="2">
    <source>
        <dbReference type="EMBL" id="MCW6035964.1"/>
    </source>
</evidence>
<accession>A0ABT3L4D5</accession>
<evidence type="ECO:0000313" key="3">
    <source>
        <dbReference type="Proteomes" id="UP001526426"/>
    </source>
</evidence>
<proteinExistence type="predicted"/>
<dbReference type="Proteomes" id="UP001526426">
    <property type="component" value="Unassembled WGS sequence"/>
</dbReference>
<keyword evidence="1" id="KW-0175">Coiled coil</keyword>
<dbReference type="RefSeq" id="WP_265263692.1">
    <property type="nucleotide sequence ID" value="NZ_JAIHOM010000024.1"/>
</dbReference>
<gene>
    <name evidence="2" type="ORF">K4A83_06720</name>
</gene>